<feature type="transmembrane region" description="Helical" evidence="4">
    <location>
        <begin position="147"/>
        <end position="167"/>
    </location>
</feature>
<organism evidence="6 7">
    <name type="scientific">Pseudidiomarina planktonica</name>
    <dbReference type="NCBI Taxonomy" id="1323738"/>
    <lineage>
        <taxon>Bacteria</taxon>
        <taxon>Pseudomonadati</taxon>
        <taxon>Pseudomonadota</taxon>
        <taxon>Gammaproteobacteria</taxon>
        <taxon>Alteromonadales</taxon>
        <taxon>Idiomarinaceae</taxon>
        <taxon>Pseudidiomarina</taxon>
    </lineage>
</organism>
<accession>A0A1Y6E6X2</accession>
<keyword evidence="7" id="KW-1185">Reference proteome</keyword>
<dbReference type="CDD" id="cd01949">
    <property type="entry name" value="GGDEF"/>
    <property type="match status" value="1"/>
</dbReference>
<dbReference type="NCBIfam" id="TIGR00254">
    <property type="entry name" value="GGDEF"/>
    <property type="match status" value="1"/>
</dbReference>
<dbReference type="EMBL" id="FXWH01000001">
    <property type="protein sequence ID" value="SMQ58446.1"/>
    <property type="molecule type" value="Genomic_DNA"/>
</dbReference>
<evidence type="ECO:0000256" key="2">
    <source>
        <dbReference type="ARBA" id="ARBA00012528"/>
    </source>
</evidence>
<keyword evidence="4" id="KW-1133">Transmembrane helix</keyword>
<dbReference type="PANTHER" id="PTHR45138">
    <property type="entry name" value="REGULATORY COMPONENTS OF SENSORY TRANSDUCTION SYSTEM"/>
    <property type="match status" value="1"/>
</dbReference>
<dbReference type="InterPro" id="IPR043128">
    <property type="entry name" value="Rev_trsase/Diguanyl_cyclase"/>
</dbReference>
<comment type="cofactor">
    <cofactor evidence="1">
        <name>Mg(2+)</name>
        <dbReference type="ChEBI" id="CHEBI:18420"/>
    </cofactor>
</comment>
<dbReference type="Proteomes" id="UP000194450">
    <property type="component" value="Unassembled WGS sequence"/>
</dbReference>
<feature type="transmembrane region" description="Helical" evidence="4">
    <location>
        <begin position="123"/>
        <end position="141"/>
    </location>
</feature>
<evidence type="ECO:0000313" key="6">
    <source>
        <dbReference type="EMBL" id="SMQ58446.1"/>
    </source>
</evidence>
<dbReference type="InterPro" id="IPR029787">
    <property type="entry name" value="Nucleotide_cyclase"/>
</dbReference>
<keyword evidence="4" id="KW-0812">Transmembrane</keyword>
<evidence type="ECO:0000313" key="7">
    <source>
        <dbReference type="Proteomes" id="UP000194450"/>
    </source>
</evidence>
<evidence type="ECO:0000256" key="3">
    <source>
        <dbReference type="ARBA" id="ARBA00034247"/>
    </source>
</evidence>
<dbReference type="SMART" id="SM00267">
    <property type="entry name" value="GGDEF"/>
    <property type="match status" value="1"/>
</dbReference>
<dbReference type="OrthoDB" id="9812260at2"/>
<keyword evidence="4" id="KW-0472">Membrane</keyword>
<comment type="catalytic activity">
    <reaction evidence="3">
        <text>2 GTP = 3',3'-c-di-GMP + 2 diphosphate</text>
        <dbReference type="Rhea" id="RHEA:24898"/>
        <dbReference type="ChEBI" id="CHEBI:33019"/>
        <dbReference type="ChEBI" id="CHEBI:37565"/>
        <dbReference type="ChEBI" id="CHEBI:58805"/>
        <dbReference type="EC" id="2.7.7.65"/>
    </reaction>
</comment>
<feature type="transmembrane region" description="Helical" evidence="4">
    <location>
        <begin position="29"/>
        <end position="46"/>
    </location>
</feature>
<dbReference type="InterPro" id="IPR000160">
    <property type="entry name" value="GGDEF_dom"/>
</dbReference>
<feature type="transmembrane region" description="Helical" evidence="4">
    <location>
        <begin position="52"/>
        <end position="68"/>
    </location>
</feature>
<dbReference type="AlphaFoldDB" id="A0A1Y6E6X2"/>
<feature type="transmembrane region" description="Helical" evidence="4">
    <location>
        <begin position="80"/>
        <end position="96"/>
    </location>
</feature>
<evidence type="ECO:0000259" key="5">
    <source>
        <dbReference type="PROSITE" id="PS50887"/>
    </source>
</evidence>
<reference evidence="7" key="1">
    <citation type="submission" date="2017-04" db="EMBL/GenBank/DDBJ databases">
        <authorList>
            <person name="Varghese N."/>
            <person name="Submissions S."/>
        </authorList>
    </citation>
    <scope>NUCLEOTIDE SEQUENCE [LARGE SCALE GENOMIC DNA]</scope>
</reference>
<dbReference type="FunFam" id="3.30.70.270:FF:000001">
    <property type="entry name" value="Diguanylate cyclase domain protein"/>
    <property type="match status" value="1"/>
</dbReference>
<gene>
    <name evidence="6" type="ORF">SAMN06297229_0117</name>
</gene>
<dbReference type="SUPFAM" id="SSF55073">
    <property type="entry name" value="Nucleotide cyclase"/>
    <property type="match status" value="1"/>
</dbReference>
<dbReference type="GO" id="GO:0052621">
    <property type="term" value="F:diguanylate cyclase activity"/>
    <property type="evidence" value="ECO:0007669"/>
    <property type="project" value="UniProtKB-EC"/>
</dbReference>
<dbReference type="RefSeq" id="WP_086433324.1">
    <property type="nucleotide sequence ID" value="NZ_FXWH01000001.1"/>
</dbReference>
<proteinExistence type="predicted"/>
<dbReference type="PROSITE" id="PS50887">
    <property type="entry name" value="GGDEF"/>
    <property type="match status" value="1"/>
</dbReference>
<dbReference type="PANTHER" id="PTHR45138:SF9">
    <property type="entry name" value="DIGUANYLATE CYCLASE DGCM-RELATED"/>
    <property type="match status" value="1"/>
</dbReference>
<name>A0A1Y6E6X2_9GAMM</name>
<evidence type="ECO:0000256" key="1">
    <source>
        <dbReference type="ARBA" id="ARBA00001946"/>
    </source>
</evidence>
<sequence>MTAYVAPNAKRDSPDSALRRFRQKVVRNIYWGATIGSVVLAAVQGWIGHHGLAGLLGVASILFIWAALQSRHRLLPQKYHAVFVIVTCIAVNYSIIENGIKGLYWAYPVMSSLFFLFNRRLTLIVIPVVYGSFVVSSYLALSFTHSWRFAVSLAMILVLGGTFIVLLQRLQKSMTELVVTDPLTGLYNRNRVTQTLIENIQQKERYKRPASLIMIDLDHFKSLNDEHGHLFGDQMLKQTAKRLLGAIRATDTLFRVGGEEFLVVLPNTSSQDANVAAKKLIKVIGSRPFEGKGATVFITASAGVSELQPGQAWSQWLSRADQALFEAKNNGRNNVVLQSDTTSDAGNPSNKDD</sequence>
<feature type="domain" description="GGDEF" evidence="5">
    <location>
        <begin position="208"/>
        <end position="340"/>
    </location>
</feature>
<dbReference type="EC" id="2.7.7.65" evidence="2"/>
<protein>
    <recommendedName>
        <fullName evidence="2">diguanylate cyclase</fullName>
        <ecNumber evidence="2">2.7.7.65</ecNumber>
    </recommendedName>
</protein>
<dbReference type="Gene3D" id="3.30.70.270">
    <property type="match status" value="1"/>
</dbReference>
<evidence type="ECO:0000256" key="4">
    <source>
        <dbReference type="SAM" id="Phobius"/>
    </source>
</evidence>
<dbReference type="Pfam" id="PF00990">
    <property type="entry name" value="GGDEF"/>
    <property type="match status" value="1"/>
</dbReference>
<dbReference type="InterPro" id="IPR050469">
    <property type="entry name" value="Diguanylate_Cyclase"/>
</dbReference>